<dbReference type="InterPro" id="IPR019427">
    <property type="entry name" value="7TM_GPCR_serpentine_rcpt_Srw"/>
</dbReference>
<dbReference type="EMBL" id="CP092863">
    <property type="protein sequence ID" value="UYV62115.1"/>
    <property type="molecule type" value="Genomic_DNA"/>
</dbReference>
<evidence type="ECO:0000256" key="6">
    <source>
        <dbReference type="SAM" id="Phobius"/>
    </source>
</evidence>
<evidence type="ECO:0000259" key="7">
    <source>
        <dbReference type="PROSITE" id="PS50262"/>
    </source>
</evidence>
<comment type="subcellular location">
    <subcellularLocation>
        <location evidence="1">Membrane</location>
    </subcellularLocation>
</comment>
<dbReference type="InterPro" id="IPR052954">
    <property type="entry name" value="GPCR-Ligand_Int"/>
</dbReference>
<dbReference type="SUPFAM" id="SSF81321">
    <property type="entry name" value="Family A G protein-coupled receptor-like"/>
    <property type="match status" value="1"/>
</dbReference>
<feature type="transmembrane region" description="Helical" evidence="6">
    <location>
        <begin position="185"/>
        <end position="210"/>
    </location>
</feature>
<name>A0ABY6K4F9_9ARAC</name>
<dbReference type="SMART" id="SM01381">
    <property type="entry name" value="7TM_GPCR_Srsx"/>
    <property type="match status" value="1"/>
</dbReference>
<reference evidence="8 9" key="1">
    <citation type="submission" date="2022-01" db="EMBL/GenBank/DDBJ databases">
        <title>A chromosomal length assembly of Cordylochernes scorpioides.</title>
        <authorList>
            <person name="Zeh D."/>
            <person name="Zeh J."/>
        </authorList>
    </citation>
    <scope>NUCLEOTIDE SEQUENCE [LARGE SCALE GENOMIC DNA]</scope>
    <source>
        <strain evidence="8">IN4F17</strain>
        <tissue evidence="8">Whole Body</tissue>
    </source>
</reference>
<dbReference type="PANTHER" id="PTHR46641:SF22">
    <property type="entry name" value="PROCTOLIN RECEPTOR, ISOFORM A"/>
    <property type="match status" value="1"/>
</dbReference>
<dbReference type="Proteomes" id="UP001235939">
    <property type="component" value="Chromosome 01"/>
</dbReference>
<evidence type="ECO:0000256" key="5">
    <source>
        <dbReference type="ARBA" id="ARBA00023136"/>
    </source>
</evidence>
<proteinExistence type="inferred from homology"/>
<keyword evidence="5 6" id="KW-0472">Membrane</keyword>
<feature type="transmembrane region" description="Helical" evidence="6">
    <location>
        <begin position="237"/>
        <end position="262"/>
    </location>
</feature>
<protein>
    <recommendedName>
        <fullName evidence="7">G-protein coupled receptors family 1 profile domain-containing protein</fullName>
    </recommendedName>
</protein>
<feature type="transmembrane region" description="Helical" evidence="6">
    <location>
        <begin position="87"/>
        <end position="111"/>
    </location>
</feature>
<feature type="transmembrane region" description="Helical" evidence="6">
    <location>
        <begin position="132"/>
        <end position="152"/>
    </location>
</feature>
<dbReference type="PANTHER" id="PTHR46641">
    <property type="entry name" value="FMRFAMIDE RECEPTOR-RELATED"/>
    <property type="match status" value="1"/>
</dbReference>
<feature type="transmembrane region" description="Helical" evidence="6">
    <location>
        <begin position="20"/>
        <end position="40"/>
    </location>
</feature>
<comment type="similarity">
    <text evidence="2">Belongs to the G-protein coupled receptor 1 family.</text>
</comment>
<sequence>MEESPYLEFREQSRFWIQRVLVPAIMAVGVAGNAVTIVVLTRRRMRSSTHTYLAALAFFDLLYLVLTFLLSLAHYPQFTECVTYLRMMPVLIMLADGASNSSVWLTVSFTLERYVAVSHPIRGKLLCTESRARKVVLAVGITCFAITLPTPFEWTVEEYVDPTTNQTKVISTFSELGRNPVYRTVYYWLTVVVFIFIPCMLLAVFNAFLVRSVHVSTSRRRTMTRCKDDSSRQENRVTVMLICVVLLFLVCQLPTAAILLYTSLASPMDRDTDLLVRGLGNIFNFLMAVNAAGNFVLYCLLSNRYRRTFLQVFCPCLKGRLSQLHSVYQNTVQSVVQEPGASDIVHLERTKVPPDTIISSSLASCFPCKSFLRRTRGSQVKTCIVVTGPAGEETSHWNNLL</sequence>
<dbReference type="InterPro" id="IPR000276">
    <property type="entry name" value="GPCR_Rhodpsn"/>
</dbReference>
<feature type="transmembrane region" description="Helical" evidence="6">
    <location>
        <begin position="282"/>
        <end position="301"/>
    </location>
</feature>
<dbReference type="InterPro" id="IPR017452">
    <property type="entry name" value="GPCR_Rhodpsn_7TM"/>
</dbReference>
<dbReference type="Gene3D" id="1.20.1070.10">
    <property type="entry name" value="Rhodopsin 7-helix transmembrane proteins"/>
    <property type="match status" value="1"/>
</dbReference>
<evidence type="ECO:0000313" key="9">
    <source>
        <dbReference type="Proteomes" id="UP001235939"/>
    </source>
</evidence>
<feature type="domain" description="G-protein coupled receptors family 1 profile" evidence="7">
    <location>
        <begin position="32"/>
        <end position="298"/>
    </location>
</feature>
<evidence type="ECO:0000256" key="1">
    <source>
        <dbReference type="ARBA" id="ARBA00004370"/>
    </source>
</evidence>
<dbReference type="CDD" id="cd14978">
    <property type="entry name" value="7tmA_FMRFamide_R-like"/>
    <property type="match status" value="1"/>
</dbReference>
<dbReference type="Pfam" id="PF10324">
    <property type="entry name" value="7TM_GPCR_Srw"/>
    <property type="match status" value="1"/>
</dbReference>
<evidence type="ECO:0000256" key="2">
    <source>
        <dbReference type="ARBA" id="ARBA00010663"/>
    </source>
</evidence>
<keyword evidence="3 6" id="KW-0812">Transmembrane</keyword>
<keyword evidence="9" id="KW-1185">Reference proteome</keyword>
<accession>A0ABY6K4F9</accession>
<dbReference type="PROSITE" id="PS50262">
    <property type="entry name" value="G_PROTEIN_RECEP_F1_2"/>
    <property type="match status" value="1"/>
</dbReference>
<gene>
    <name evidence="8" type="ORF">LAZ67_1007859</name>
</gene>
<organism evidence="8 9">
    <name type="scientific">Cordylochernes scorpioides</name>
    <dbReference type="NCBI Taxonomy" id="51811"/>
    <lineage>
        <taxon>Eukaryota</taxon>
        <taxon>Metazoa</taxon>
        <taxon>Ecdysozoa</taxon>
        <taxon>Arthropoda</taxon>
        <taxon>Chelicerata</taxon>
        <taxon>Arachnida</taxon>
        <taxon>Pseudoscorpiones</taxon>
        <taxon>Cheliferoidea</taxon>
        <taxon>Chernetidae</taxon>
        <taxon>Cordylochernes</taxon>
    </lineage>
</organism>
<feature type="transmembrane region" description="Helical" evidence="6">
    <location>
        <begin position="52"/>
        <end position="75"/>
    </location>
</feature>
<dbReference type="PRINTS" id="PR00237">
    <property type="entry name" value="GPCRRHODOPSN"/>
</dbReference>
<evidence type="ECO:0000256" key="4">
    <source>
        <dbReference type="ARBA" id="ARBA00022989"/>
    </source>
</evidence>
<evidence type="ECO:0000256" key="3">
    <source>
        <dbReference type="ARBA" id="ARBA00022692"/>
    </source>
</evidence>
<evidence type="ECO:0000313" key="8">
    <source>
        <dbReference type="EMBL" id="UYV62115.1"/>
    </source>
</evidence>
<keyword evidence="4 6" id="KW-1133">Transmembrane helix</keyword>